<dbReference type="KEGG" id="pfp:PFL1_04943"/>
<feature type="region of interest" description="Disordered" evidence="5">
    <location>
        <begin position="153"/>
        <end position="229"/>
    </location>
</feature>
<gene>
    <name evidence="6" type="ORF">PFL1_04943</name>
</gene>
<dbReference type="eggNOG" id="KOG1624">
    <property type="taxonomic scope" value="Eukaryota"/>
</dbReference>
<evidence type="ECO:0000256" key="5">
    <source>
        <dbReference type="SAM" id="MobiDB-lite"/>
    </source>
</evidence>
<dbReference type="GeneID" id="19319043"/>
<feature type="compositionally biased region" description="Low complexity" evidence="5">
    <location>
        <begin position="375"/>
        <end position="393"/>
    </location>
</feature>
<name>A0A061H5X7_9BASI</name>
<sequence length="534" mass="55575">MSSSAFPSLMALRQTLRRSVAVAPSHLAASTSASASAARTSSLHTTSSRTNAAVDSQPSTSSSSSPSSPASAPIASSSAPASSSSSGATPPDATAAASANDGHLNLDSLHAEFGFEPNSTAGLFADMDSAADVIAVPTKPSLVHVRLSYLSPSTKPLRPVTASTATTAPAPAAPETASADATATGGDASASTSSSAPDSASPSAADVASTSTVATPVPTRIRRPSPRYVPLSSHVFDAPARRDVLHSAVVYYLDAQRSGTASTKTRSDVRGSKKKLRPQKGSGQARLGTMSNPILRGGAVAHGPRPRDHSTQLPRRVRELALRSALSARWREGNLIVVPSFDWMPPPGSTGPLARLLAAKKWTDALFLSAPRNPSPSTAALSSPLDRPSSSDPVYTKAQRREHTASLRNFALSSSNLPRIELIELDALTEEARENAKTEEEKKRPGELHAYEVLKRQKVICDLGAIEWLEEKLGGAIWHEQAQIDGLILDRGEGGIESQSLRQMEEELDQQIVDAATANASAAPTPAPAPAAAA</sequence>
<dbReference type="InterPro" id="IPR023574">
    <property type="entry name" value="Ribosomal_uL4_dom_sf"/>
</dbReference>
<dbReference type="EMBL" id="KE361639">
    <property type="protein sequence ID" value="EPQ27405.1"/>
    <property type="molecule type" value="Genomic_DNA"/>
</dbReference>
<evidence type="ECO:0000313" key="7">
    <source>
        <dbReference type="Proteomes" id="UP000053664"/>
    </source>
</evidence>
<dbReference type="NCBIfam" id="TIGR03953">
    <property type="entry name" value="rplD_bact"/>
    <property type="match status" value="1"/>
</dbReference>
<dbReference type="InterPro" id="IPR002136">
    <property type="entry name" value="Ribosomal_uL4"/>
</dbReference>
<organism evidence="6 7">
    <name type="scientific">Pseudozyma flocculosa PF-1</name>
    <dbReference type="NCBI Taxonomy" id="1277687"/>
    <lineage>
        <taxon>Eukaryota</taxon>
        <taxon>Fungi</taxon>
        <taxon>Dikarya</taxon>
        <taxon>Basidiomycota</taxon>
        <taxon>Ustilaginomycotina</taxon>
        <taxon>Ustilaginomycetes</taxon>
        <taxon>Ustilaginales</taxon>
        <taxon>Ustilaginaceae</taxon>
        <taxon>Pseudozyma</taxon>
    </lineage>
</organism>
<dbReference type="PANTHER" id="PTHR10746">
    <property type="entry name" value="50S RIBOSOMAL PROTEIN L4"/>
    <property type="match status" value="1"/>
</dbReference>
<feature type="compositionally biased region" description="Low complexity" evidence="5">
    <location>
        <begin position="515"/>
        <end position="524"/>
    </location>
</feature>
<dbReference type="Pfam" id="PF00573">
    <property type="entry name" value="Ribosomal_L4"/>
    <property type="match status" value="1"/>
</dbReference>
<feature type="compositionally biased region" description="Pro residues" evidence="5">
    <location>
        <begin position="525"/>
        <end position="534"/>
    </location>
</feature>
<dbReference type="AlphaFoldDB" id="A0A061H5X7"/>
<reference evidence="6 7" key="1">
    <citation type="journal article" date="2013" name="Plant Cell">
        <title>The transition from a phytopathogenic smut ancestor to an anamorphic biocontrol agent deciphered by comparative whole-genome analysis.</title>
        <authorList>
            <person name="Lefebvre F."/>
            <person name="Joly D.L."/>
            <person name="Labbe C."/>
            <person name="Teichmann B."/>
            <person name="Linning R."/>
            <person name="Belzile F."/>
            <person name="Bakkeren G."/>
            <person name="Belanger R.R."/>
        </authorList>
    </citation>
    <scope>NUCLEOTIDE SEQUENCE [LARGE SCALE GENOMIC DNA]</scope>
    <source>
        <strain evidence="6 7">PF-1</strain>
    </source>
</reference>
<feature type="compositionally biased region" description="Low complexity" evidence="5">
    <location>
        <begin position="25"/>
        <end position="99"/>
    </location>
</feature>
<comment type="similarity">
    <text evidence="1">Belongs to the universal ribosomal protein uL4 family.</text>
</comment>
<feature type="region of interest" description="Disordered" evidence="5">
    <location>
        <begin position="514"/>
        <end position="534"/>
    </location>
</feature>
<evidence type="ECO:0000256" key="1">
    <source>
        <dbReference type="ARBA" id="ARBA00010528"/>
    </source>
</evidence>
<keyword evidence="3" id="KW-0687">Ribonucleoprotein</keyword>
<proteinExistence type="inferred from homology"/>
<dbReference type="Proteomes" id="UP000053664">
    <property type="component" value="Unassembled WGS sequence"/>
</dbReference>
<dbReference type="InterPro" id="IPR013005">
    <property type="entry name" value="Ribosomal_uL4-like"/>
</dbReference>
<dbReference type="PANTHER" id="PTHR10746:SF6">
    <property type="entry name" value="LARGE RIBOSOMAL SUBUNIT PROTEIN UL4M"/>
    <property type="match status" value="1"/>
</dbReference>
<dbReference type="HOGENOM" id="CLU_041575_1_0_1"/>
<evidence type="ECO:0000313" key="6">
    <source>
        <dbReference type="EMBL" id="EPQ27405.1"/>
    </source>
</evidence>
<feature type="compositionally biased region" description="Low complexity" evidence="5">
    <location>
        <begin position="161"/>
        <end position="219"/>
    </location>
</feature>
<dbReference type="GO" id="GO:0005840">
    <property type="term" value="C:ribosome"/>
    <property type="evidence" value="ECO:0007669"/>
    <property type="project" value="UniProtKB-KW"/>
</dbReference>
<dbReference type="SUPFAM" id="SSF52166">
    <property type="entry name" value="Ribosomal protein L4"/>
    <property type="match status" value="1"/>
</dbReference>
<feature type="region of interest" description="Disordered" evidence="5">
    <location>
        <begin position="373"/>
        <end position="397"/>
    </location>
</feature>
<dbReference type="GO" id="GO:0003735">
    <property type="term" value="F:structural constituent of ribosome"/>
    <property type="evidence" value="ECO:0007669"/>
    <property type="project" value="InterPro"/>
</dbReference>
<evidence type="ECO:0000256" key="2">
    <source>
        <dbReference type="ARBA" id="ARBA00022980"/>
    </source>
</evidence>
<evidence type="ECO:0000256" key="4">
    <source>
        <dbReference type="ARBA" id="ARBA00040565"/>
    </source>
</evidence>
<dbReference type="RefSeq" id="XP_007880664.1">
    <property type="nucleotide sequence ID" value="XM_007882473.1"/>
</dbReference>
<keyword evidence="2" id="KW-0689">Ribosomal protein</keyword>
<feature type="region of interest" description="Disordered" evidence="5">
    <location>
        <begin position="24"/>
        <end position="99"/>
    </location>
</feature>
<feature type="region of interest" description="Disordered" evidence="5">
    <location>
        <begin position="259"/>
        <end position="291"/>
    </location>
</feature>
<dbReference type="GO" id="GO:1990904">
    <property type="term" value="C:ribonucleoprotein complex"/>
    <property type="evidence" value="ECO:0007669"/>
    <property type="project" value="UniProtKB-KW"/>
</dbReference>
<dbReference type="OrthoDB" id="275876at2759"/>
<evidence type="ECO:0000256" key="3">
    <source>
        <dbReference type="ARBA" id="ARBA00023274"/>
    </source>
</evidence>
<dbReference type="GO" id="GO:0006412">
    <property type="term" value="P:translation"/>
    <property type="evidence" value="ECO:0007669"/>
    <property type="project" value="InterPro"/>
</dbReference>
<dbReference type="Gene3D" id="3.40.1370.10">
    <property type="match status" value="1"/>
</dbReference>
<protein>
    <recommendedName>
        <fullName evidence="4">Large ribosomal subunit protein uL4m</fullName>
    </recommendedName>
</protein>
<accession>A0A061H5X7</accession>